<dbReference type="Gene3D" id="1.10.8.60">
    <property type="match status" value="1"/>
</dbReference>
<evidence type="ECO:0000256" key="1">
    <source>
        <dbReference type="ARBA" id="ARBA00022741"/>
    </source>
</evidence>
<dbReference type="GO" id="GO:0043565">
    <property type="term" value="F:sequence-specific DNA binding"/>
    <property type="evidence" value="ECO:0007669"/>
    <property type="project" value="InterPro"/>
</dbReference>
<dbReference type="Gene3D" id="3.40.50.300">
    <property type="entry name" value="P-loop containing nucleotide triphosphate hydrolases"/>
    <property type="match status" value="1"/>
</dbReference>
<dbReference type="InterPro" id="IPR058031">
    <property type="entry name" value="AAA_lid_NorR"/>
</dbReference>
<comment type="caution">
    <text evidence="7">The sequence shown here is derived from an EMBL/GenBank/DDBJ whole genome shotgun (WGS) entry which is preliminary data.</text>
</comment>
<keyword evidence="3" id="KW-0805">Transcription regulation</keyword>
<dbReference type="PROSITE" id="PS50045">
    <property type="entry name" value="SIGMA54_INTERACT_4"/>
    <property type="match status" value="1"/>
</dbReference>
<dbReference type="PROSITE" id="PS00676">
    <property type="entry name" value="SIGMA54_INTERACT_2"/>
    <property type="match status" value="1"/>
</dbReference>
<dbReference type="SUPFAM" id="SSF46689">
    <property type="entry name" value="Homeodomain-like"/>
    <property type="match status" value="1"/>
</dbReference>
<dbReference type="InterPro" id="IPR002197">
    <property type="entry name" value="HTH_Fis"/>
</dbReference>
<dbReference type="PANTHER" id="PTHR32071">
    <property type="entry name" value="TRANSCRIPTIONAL REGULATORY PROTEIN"/>
    <property type="match status" value="1"/>
</dbReference>
<sequence length="453" mass="51619">MAGTQLVSRMFEVIGEALQVDHFQLVAFDFRQRPFFQQFRGKKPVLGEGERLNLINRALEKRELLSGRVNHGQDILAACYPFCSQGRMFGFAYLEKHNPEATLTETEMDILSSALPVVRLLSRESSPPEEVKVQPENTGLEFLGLSQPFRLIRELVDKVKEVSSPVLITGESGTGKELIARIIHHSGVRRRGQFVAVNCSAIPDNLLESELFGYARGAFTGALRDRPGLVEEASGGTFFLDEIGDLSLPLQAKILRVLQEKEIRRIGENRSRRVDVRFISATHRNLEQEVAAGRFRQDLYFRLRIITIEIPPLRHRPEDVLVLVNHFLDKYCREMNKPRAFFSPSALELLLKYGWPGNVRELQNEIQRALVLAGNSQVLGEELLSDDIKKSKDRPLSDRWDYSRAKAEFEKKFLGEALRHFNFHRARTAAAIGLTRQGLFRLIKKYGLDRGLN</sequence>
<dbReference type="EMBL" id="QUAH01000015">
    <property type="protein sequence ID" value="RFT14968.1"/>
    <property type="molecule type" value="Genomic_DNA"/>
</dbReference>
<dbReference type="CDD" id="cd00009">
    <property type="entry name" value="AAA"/>
    <property type="match status" value="1"/>
</dbReference>
<proteinExistence type="predicted"/>
<evidence type="ECO:0000259" key="6">
    <source>
        <dbReference type="PROSITE" id="PS50045"/>
    </source>
</evidence>
<protein>
    <submittedName>
        <fullName evidence="7">Response regulator of zinc sigma-54-dependent two-component system</fullName>
    </submittedName>
</protein>
<dbReference type="PROSITE" id="PS00688">
    <property type="entry name" value="SIGMA54_INTERACT_3"/>
    <property type="match status" value="1"/>
</dbReference>
<feature type="domain" description="Sigma-54 factor interaction" evidence="6">
    <location>
        <begin position="142"/>
        <end position="371"/>
    </location>
</feature>
<dbReference type="AlphaFoldDB" id="A0A3E2BJP8"/>
<keyword evidence="2" id="KW-0067">ATP-binding</keyword>
<dbReference type="FunFam" id="3.40.50.300:FF:000006">
    <property type="entry name" value="DNA-binding transcriptional regulator NtrC"/>
    <property type="match status" value="1"/>
</dbReference>
<dbReference type="InterPro" id="IPR025943">
    <property type="entry name" value="Sigma_54_int_dom_ATP-bd_2"/>
</dbReference>
<dbReference type="Pfam" id="PF02954">
    <property type="entry name" value="HTH_8"/>
    <property type="match status" value="1"/>
</dbReference>
<dbReference type="GO" id="GO:0006355">
    <property type="term" value="P:regulation of DNA-templated transcription"/>
    <property type="evidence" value="ECO:0007669"/>
    <property type="project" value="InterPro"/>
</dbReference>
<keyword evidence="5" id="KW-0804">Transcription</keyword>
<dbReference type="InterPro" id="IPR025662">
    <property type="entry name" value="Sigma_54_int_dom_ATP-bd_1"/>
</dbReference>
<evidence type="ECO:0000256" key="4">
    <source>
        <dbReference type="ARBA" id="ARBA00023125"/>
    </source>
</evidence>
<name>A0A3E2BJP8_9BACT</name>
<dbReference type="PROSITE" id="PS00675">
    <property type="entry name" value="SIGMA54_INTERACT_1"/>
    <property type="match status" value="1"/>
</dbReference>
<organism evidence="7 8">
    <name type="scientific">Candidatus Saccharicenans subterraneus</name>
    <dbReference type="NCBI Taxonomy" id="2508984"/>
    <lineage>
        <taxon>Bacteria</taxon>
        <taxon>Candidatus Aminicenantota</taxon>
        <taxon>Candidatus Aminicenantia</taxon>
        <taxon>Candidatus Aminicenantales</taxon>
        <taxon>Candidatus Saccharicenantaceae</taxon>
        <taxon>Candidatus Saccharicenans</taxon>
    </lineage>
</organism>
<keyword evidence="4" id="KW-0238">DNA-binding</keyword>
<dbReference type="InterPro" id="IPR025944">
    <property type="entry name" value="Sigma_54_int_dom_CS"/>
</dbReference>
<evidence type="ECO:0000256" key="5">
    <source>
        <dbReference type="ARBA" id="ARBA00023163"/>
    </source>
</evidence>
<evidence type="ECO:0000256" key="2">
    <source>
        <dbReference type="ARBA" id="ARBA00022840"/>
    </source>
</evidence>
<gene>
    <name evidence="7" type="ORF">OP8BY_1168</name>
</gene>
<dbReference type="SMART" id="SM00382">
    <property type="entry name" value="AAA"/>
    <property type="match status" value="1"/>
</dbReference>
<accession>A0A3E2BJP8</accession>
<evidence type="ECO:0000313" key="7">
    <source>
        <dbReference type="EMBL" id="RFT14968.1"/>
    </source>
</evidence>
<dbReference type="Pfam" id="PF25601">
    <property type="entry name" value="AAA_lid_14"/>
    <property type="match status" value="1"/>
</dbReference>
<dbReference type="InterPro" id="IPR027417">
    <property type="entry name" value="P-loop_NTPase"/>
</dbReference>
<dbReference type="Gene3D" id="1.10.10.60">
    <property type="entry name" value="Homeodomain-like"/>
    <property type="match status" value="1"/>
</dbReference>
<dbReference type="Pfam" id="PF00158">
    <property type="entry name" value="Sigma54_activat"/>
    <property type="match status" value="1"/>
</dbReference>
<dbReference type="InterPro" id="IPR009057">
    <property type="entry name" value="Homeodomain-like_sf"/>
</dbReference>
<dbReference type="Proteomes" id="UP000257323">
    <property type="component" value="Unassembled WGS sequence"/>
</dbReference>
<evidence type="ECO:0000256" key="3">
    <source>
        <dbReference type="ARBA" id="ARBA00023015"/>
    </source>
</evidence>
<reference evidence="7 8" key="1">
    <citation type="submission" date="2018-08" db="EMBL/GenBank/DDBJ databases">
        <title>Genome analysis of the thermophilic bacterium of the candidate phylum Aminicenantes from deep subsurface aquifer revealed its physiology and ecological role.</title>
        <authorList>
            <person name="Kadnikov V.V."/>
            <person name="Mardanov A.V."/>
            <person name="Beletsky A.V."/>
            <person name="Karnachuk O.V."/>
            <person name="Ravin N.V."/>
        </authorList>
    </citation>
    <scope>NUCLEOTIDE SEQUENCE [LARGE SCALE GENOMIC DNA]</scope>
    <source>
        <strain evidence="7">BY38</strain>
    </source>
</reference>
<dbReference type="InterPro" id="IPR003593">
    <property type="entry name" value="AAA+_ATPase"/>
</dbReference>
<dbReference type="SUPFAM" id="SSF52540">
    <property type="entry name" value="P-loop containing nucleoside triphosphate hydrolases"/>
    <property type="match status" value="1"/>
</dbReference>
<keyword evidence="1" id="KW-0547">Nucleotide-binding</keyword>
<dbReference type="InterPro" id="IPR002078">
    <property type="entry name" value="Sigma_54_int"/>
</dbReference>
<dbReference type="GO" id="GO:0005524">
    <property type="term" value="F:ATP binding"/>
    <property type="evidence" value="ECO:0007669"/>
    <property type="project" value="UniProtKB-KW"/>
</dbReference>
<evidence type="ECO:0000313" key="8">
    <source>
        <dbReference type="Proteomes" id="UP000257323"/>
    </source>
</evidence>